<feature type="compositionally biased region" description="Low complexity" evidence="1">
    <location>
        <begin position="244"/>
        <end position="257"/>
    </location>
</feature>
<dbReference type="OMA" id="ELDCESC"/>
<name>A0A0A0KP06_CUCSA</name>
<feature type="compositionally biased region" description="Basic and acidic residues" evidence="1">
    <location>
        <begin position="215"/>
        <end position="233"/>
    </location>
</feature>
<reference evidence="2 3" key="1">
    <citation type="journal article" date="2009" name="Nat. Genet.">
        <title>The genome of the cucumber, Cucumis sativus L.</title>
        <authorList>
            <person name="Huang S."/>
            <person name="Li R."/>
            <person name="Zhang Z."/>
            <person name="Li L."/>
            <person name="Gu X."/>
            <person name="Fan W."/>
            <person name="Lucas W.J."/>
            <person name="Wang X."/>
            <person name="Xie B."/>
            <person name="Ni P."/>
            <person name="Ren Y."/>
            <person name="Zhu H."/>
            <person name="Li J."/>
            <person name="Lin K."/>
            <person name="Jin W."/>
            <person name="Fei Z."/>
            <person name="Li G."/>
            <person name="Staub J."/>
            <person name="Kilian A."/>
            <person name="van der Vossen E.A."/>
            <person name="Wu Y."/>
            <person name="Guo J."/>
            <person name="He J."/>
            <person name="Jia Z."/>
            <person name="Ren Y."/>
            <person name="Tian G."/>
            <person name="Lu Y."/>
            <person name="Ruan J."/>
            <person name="Qian W."/>
            <person name="Wang M."/>
            <person name="Huang Q."/>
            <person name="Li B."/>
            <person name="Xuan Z."/>
            <person name="Cao J."/>
            <person name="Asan"/>
            <person name="Wu Z."/>
            <person name="Zhang J."/>
            <person name="Cai Q."/>
            <person name="Bai Y."/>
            <person name="Zhao B."/>
            <person name="Han Y."/>
            <person name="Li Y."/>
            <person name="Li X."/>
            <person name="Wang S."/>
            <person name="Shi Q."/>
            <person name="Liu S."/>
            <person name="Cho W.K."/>
            <person name="Kim J.Y."/>
            <person name="Xu Y."/>
            <person name="Heller-Uszynska K."/>
            <person name="Miao H."/>
            <person name="Cheng Z."/>
            <person name="Zhang S."/>
            <person name="Wu J."/>
            <person name="Yang Y."/>
            <person name="Kang H."/>
            <person name="Li M."/>
            <person name="Liang H."/>
            <person name="Ren X."/>
            <person name="Shi Z."/>
            <person name="Wen M."/>
            <person name="Jian M."/>
            <person name="Yang H."/>
            <person name="Zhang G."/>
            <person name="Yang Z."/>
            <person name="Chen R."/>
            <person name="Liu S."/>
            <person name="Li J."/>
            <person name="Ma L."/>
            <person name="Liu H."/>
            <person name="Zhou Y."/>
            <person name="Zhao J."/>
            <person name="Fang X."/>
            <person name="Li G."/>
            <person name="Fang L."/>
            <person name="Li Y."/>
            <person name="Liu D."/>
            <person name="Zheng H."/>
            <person name="Zhang Y."/>
            <person name="Qin N."/>
            <person name="Li Z."/>
            <person name="Yang G."/>
            <person name="Yang S."/>
            <person name="Bolund L."/>
            <person name="Kristiansen K."/>
            <person name="Zheng H."/>
            <person name="Li S."/>
            <person name="Zhang X."/>
            <person name="Yang H."/>
            <person name="Wang J."/>
            <person name="Sun R."/>
            <person name="Zhang B."/>
            <person name="Jiang S."/>
            <person name="Wang J."/>
            <person name="Du Y."/>
            <person name="Li S."/>
        </authorList>
    </citation>
    <scope>NUCLEOTIDE SEQUENCE [LARGE SCALE GENOMIC DNA]</scope>
    <source>
        <strain evidence="3">cv. 9930</strain>
    </source>
</reference>
<dbReference type="EMBL" id="CM002926">
    <property type="protein sequence ID" value="KGN50147.1"/>
    <property type="molecule type" value="Genomic_DNA"/>
</dbReference>
<dbReference type="AlphaFoldDB" id="A0A0A0KP06"/>
<reference evidence="2 3" key="3">
    <citation type="journal article" date="2010" name="BMC Genomics">
        <title>Transcriptome sequencing and comparative analysis of cucumber flowers with different sex types.</title>
        <authorList>
            <person name="Guo S."/>
            <person name="Zheng Y."/>
            <person name="Joung J.G."/>
            <person name="Liu S."/>
            <person name="Zhang Z."/>
            <person name="Crasta O.R."/>
            <person name="Sobral B.W."/>
            <person name="Xu Y."/>
            <person name="Huang S."/>
            <person name="Fei Z."/>
        </authorList>
    </citation>
    <scope>NUCLEOTIDE SEQUENCE [LARGE SCALE GENOMIC DNA]</scope>
    <source>
        <strain evidence="3">cv. 9930</strain>
    </source>
</reference>
<dbReference type="KEGG" id="csv:101219575"/>
<dbReference type="PANTHER" id="PTHR33623">
    <property type="entry name" value="OS04G0572500 PROTEIN"/>
    <property type="match status" value="1"/>
</dbReference>
<reference evidence="2 3" key="4">
    <citation type="journal article" date="2011" name="BMC Genomics">
        <title>RNA-Seq improves annotation of protein-coding genes in the cucumber genome.</title>
        <authorList>
            <person name="Li Z."/>
            <person name="Zhang Z."/>
            <person name="Yan P."/>
            <person name="Huang S."/>
            <person name="Fei Z."/>
            <person name="Lin K."/>
        </authorList>
    </citation>
    <scope>NUCLEOTIDE SEQUENCE [LARGE SCALE GENOMIC DNA]</scope>
    <source>
        <strain evidence="3">cv. 9930</strain>
    </source>
</reference>
<dbReference type="eggNOG" id="ENOG502QU97">
    <property type="taxonomic scope" value="Eukaryota"/>
</dbReference>
<feature type="region of interest" description="Disordered" evidence="1">
    <location>
        <begin position="205"/>
        <end position="258"/>
    </location>
</feature>
<dbReference type="Proteomes" id="UP000029981">
    <property type="component" value="Chromosome 5"/>
</dbReference>
<dbReference type="OrthoDB" id="668456at2759"/>
<dbReference type="PANTHER" id="PTHR33623:SF4">
    <property type="entry name" value="DUF4378 DOMAIN-CONTAINING PROTEIN"/>
    <property type="match status" value="1"/>
</dbReference>
<evidence type="ECO:0000256" key="1">
    <source>
        <dbReference type="SAM" id="MobiDB-lite"/>
    </source>
</evidence>
<accession>A0A0A0KP06</accession>
<sequence length="476" mass="53997">MASTDSSNWTLISNPPLQKPKSLLLKDYLLDDFSSCSSNGFRSFPRRQCCSTTVRFLLEIDLKVKDSSVTKRFLPRTTSRKIALSTISTLQRASDAVLRAFKQFPLPSSRKSFFPRSISRKLISKAFRKKSDIVDPNINKRWKSFKEFLDEKEPPSSSSFEENHSDSAVCTAIAVAGRNSISSCSNSISWTESEFTSEIIPSSCSGNSESCSENDAVKDDKDSPGNLIGKRDGVTFGKDSMEETTTAPTSVAAATSADDYREDTVKQWQNEEEKEQFSPVSVLDFPFEDEDQDISSSFNCNVHLMEGKKQKQRDQKTKRLEKGTELEPVDLKKRFTNISVIGDQDHFTLITKKEHQMEEKALEFLKLLKSTTESTENLLLDFFHQKLDEHEATSTNSDFDQPQLLKFAQDWIDGNAGELTVMGRWELPEERNFYIKDMEVGDKWRSFGGDKEELVAEFEGEVWISLLNDLLIDLSL</sequence>
<keyword evidence="3" id="KW-1185">Reference proteome</keyword>
<dbReference type="Gramene" id="KGN50147">
    <property type="protein sequence ID" value="KGN50147"/>
    <property type="gene ID" value="Csa_5G155580"/>
</dbReference>
<evidence type="ECO:0000313" key="2">
    <source>
        <dbReference type="EMBL" id="KGN50147.1"/>
    </source>
</evidence>
<evidence type="ECO:0008006" key="4">
    <source>
        <dbReference type="Google" id="ProtNLM"/>
    </source>
</evidence>
<dbReference type="STRING" id="3659.A0A0A0KP06"/>
<protein>
    <recommendedName>
        <fullName evidence="4">DUF4378 domain-containing protein</fullName>
    </recommendedName>
</protein>
<reference evidence="2 3" key="2">
    <citation type="journal article" date="2009" name="PLoS ONE">
        <title>An integrated genetic and cytogenetic map of the cucumber genome.</title>
        <authorList>
            <person name="Ren Y."/>
            <person name="Zhang Z."/>
            <person name="Liu J."/>
            <person name="Staub J.E."/>
            <person name="Han Y."/>
            <person name="Cheng Z."/>
            <person name="Li X."/>
            <person name="Lu J."/>
            <person name="Miao H."/>
            <person name="Kang H."/>
            <person name="Xie B."/>
            <person name="Gu X."/>
            <person name="Wang X."/>
            <person name="Du Y."/>
            <person name="Jin W."/>
            <person name="Huang S."/>
        </authorList>
    </citation>
    <scope>NUCLEOTIDE SEQUENCE [LARGE SCALE GENOMIC DNA]</scope>
    <source>
        <strain evidence="3">cv. 9930</strain>
    </source>
</reference>
<organism evidence="2 3">
    <name type="scientific">Cucumis sativus</name>
    <name type="common">Cucumber</name>
    <dbReference type="NCBI Taxonomy" id="3659"/>
    <lineage>
        <taxon>Eukaryota</taxon>
        <taxon>Viridiplantae</taxon>
        <taxon>Streptophyta</taxon>
        <taxon>Embryophyta</taxon>
        <taxon>Tracheophyta</taxon>
        <taxon>Spermatophyta</taxon>
        <taxon>Magnoliopsida</taxon>
        <taxon>eudicotyledons</taxon>
        <taxon>Gunneridae</taxon>
        <taxon>Pentapetalae</taxon>
        <taxon>rosids</taxon>
        <taxon>fabids</taxon>
        <taxon>Cucurbitales</taxon>
        <taxon>Cucurbitaceae</taxon>
        <taxon>Benincaseae</taxon>
        <taxon>Cucumis</taxon>
    </lineage>
</organism>
<feature type="compositionally biased region" description="Low complexity" evidence="1">
    <location>
        <begin position="205"/>
        <end position="214"/>
    </location>
</feature>
<gene>
    <name evidence="2" type="ORF">Csa_5G155580</name>
</gene>
<proteinExistence type="predicted"/>
<evidence type="ECO:0000313" key="3">
    <source>
        <dbReference type="Proteomes" id="UP000029981"/>
    </source>
</evidence>